<gene>
    <name evidence="1" type="ORF">METZ01_LOCUS468720</name>
</gene>
<accession>A0A383B6P0</accession>
<sequence>RIRPLTKAKDEATFAALKKGYRAGIPKSWSDVERRAAGKLFAILAEIGGKKLVGPSDKIAEGTFAESVSY</sequence>
<evidence type="ECO:0000313" key="1">
    <source>
        <dbReference type="EMBL" id="SVE15866.1"/>
    </source>
</evidence>
<dbReference type="EMBL" id="UINC01198074">
    <property type="protein sequence ID" value="SVE15866.1"/>
    <property type="molecule type" value="Genomic_DNA"/>
</dbReference>
<protein>
    <submittedName>
        <fullName evidence="1">Uncharacterized protein</fullName>
    </submittedName>
</protein>
<proteinExistence type="predicted"/>
<reference evidence="1" key="1">
    <citation type="submission" date="2018-05" db="EMBL/GenBank/DDBJ databases">
        <authorList>
            <person name="Lanie J.A."/>
            <person name="Ng W.-L."/>
            <person name="Kazmierczak K.M."/>
            <person name="Andrzejewski T.M."/>
            <person name="Davidsen T.M."/>
            <person name="Wayne K.J."/>
            <person name="Tettelin H."/>
            <person name="Glass J.I."/>
            <person name="Rusch D."/>
            <person name="Podicherti R."/>
            <person name="Tsui H.-C.T."/>
            <person name="Winkler M.E."/>
        </authorList>
    </citation>
    <scope>NUCLEOTIDE SEQUENCE</scope>
</reference>
<dbReference type="AlphaFoldDB" id="A0A383B6P0"/>
<feature type="non-terminal residue" evidence="1">
    <location>
        <position position="1"/>
    </location>
</feature>
<name>A0A383B6P0_9ZZZZ</name>
<organism evidence="1">
    <name type="scientific">marine metagenome</name>
    <dbReference type="NCBI Taxonomy" id="408172"/>
    <lineage>
        <taxon>unclassified sequences</taxon>
        <taxon>metagenomes</taxon>
        <taxon>ecological metagenomes</taxon>
    </lineage>
</organism>